<dbReference type="EMBL" id="SOEO01000001">
    <property type="protein sequence ID" value="TDX86220.1"/>
    <property type="molecule type" value="Genomic_DNA"/>
</dbReference>
<gene>
    <name evidence="1" type="ORF">B0I22_0330</name>
</gene>
<proteinExistence type="predicted"/>
<accession>A0A4R8I9N8</accession>
<sequence>MKTDRVRKTVKVEKKPKIYFDPQTPEEVEYLETLQALLSQKRYGDWDLASEKSGIPRFSVEKAFLRVYSKNHTEAVNALKAVIENRRKLLKQ</sequence>
<dbReference type="OrthoDB" id="1496109at2"/>
<organism evidence="1 2">
    <name type="scientific">Epilithonimonas xixisoli</name>
    <dbReference type="NCBI Taxonomy" id="1476462"/>
    <lineage>
        <taxon>Bacteria</taxon>
        <taxon>Pseudomonadati</taxon>
        <taxon>Bacteroidota</taxon>
        <taxon>Flavobacteriia</taxon>
        <taxon>Flavobacteriales</taxon>
        <taxon>Weeksellaceae</taxon>
        <taxon>Chryseobacterium group</taxon>
        <taxon>Epilithonimonas</taxon>
    </lineage>
</organism>
<evidence type="ECO:0000313" key="1">
    <source>
        <dbReference type="EMBL" id="TDX86220.1"/>
    </source>
</evidence>
<comment type="caution">
    <text evidence="1">The sequence shown here is derived from an EMBL/GenBank/DDBJ whole genome shotgun (WGS) entry which is preliminary data.</text>
</comment>
<dbReference type="Proteomes" id="UP000295313">
    <property type="component" value="Unassembled WGS sequence"/>
</dbReference>
<reference evidence="1 2" key="1">
    <citation type="submission" date="2019-03" db="EMBL/GenBank/DDBJ databases">
        <title>Genomic Encyclopedia of Type Strains, Phase III (KMG-III): the genomes of soil and plant-associated and newly described type strains.</title>
        <authorList>
            <person name="Whitman W."/>
        </authorList>
    </citation>
    <scope>NUCLEOTIDE SEQUENCE [LARGE SCALE GENOMIC DNA]</scope>
    <source>
        <strain evidence="1 2">CGMCC 1.12802</strain>
    </source>
</reference>
<keyword evidence="2" id="KW-1185">Reference proteome</keyword>
<dbReference type="AlphaFoldDB" id="A0A4R8I9N8"/>
<dbReference type="RefSeq" id="WP_133942851.1">
    <property type="nucleotide sequence ID" value="NZ_SOEO01000001.1"/>
</dbReference>
<evidence type="ECO:0000313" key="2">
    <source>
        <dbReference type="Proteomes" id="UP000295313"/>
    </source>
</evidence>
<name>A0A4R8I9N8_9FLAO</name>
<protein>
    <submittedName>
        <fullName evidence="1">Uncharacterized protein</fullName>
    </submittedName>
</protein>